<organism evidence="4 5">
    <name type="scientific">Kutzneria albida DSM 43870</name>
    <dbReference type="NCBI Taxonomy" id="1449976"/>
    <lineage>
        <taxon>Bacteria</taxon>
        <taxon>Bacillati</taxon>
        <taxon>Actinomycetota</taxon>
        <taxon>Actinomycetes</taxon>
        <taxon>Pseudonocardiales</taxon>
        <taxon>Pseudonocardiaceae</taxon>
        <taxon>Kutzneria</taxon>
    </lineage>
</organism>
<keyword evidence="5" id="KW-1185">Reference proteome</keyword>
<protein>
    <recommendedName>
        <fullName evidence="3">ANTAR domain-containing protein</fullName>
    </recommendedName>
</protein>
<dbReference type="EMBL" id="CP007155">
    <property type="protein sequence ID" value="AHH97934.1"/>
    <property type="molecule type" value="Genomic_DNA"/>
</dbReference>
<dbReference type="KEGG" id="kal:KALB_4572"/>
<dbReference type="SUPFAM" id="SSF55781">
    <property type="entry name" value="GAF domain-like"/>
    <property type="match status" value="1"/>
</dbReference>
<feature type="domain" description="ANTAR" evidence="3">
    <location>
        <begin position="183"/>
        <end position="244"/>
    </location>
</feature>
<accession>W5WIE3</accession>
<dbReference type="InterPro" id="IPR036388">
    <property type="entry name" value="WH-like_DNA-bd_sf"/>
</dbReference>
<dbReference type="AlphaFoldDB" id="W5WIE3"/>
<dbReference type="OrthoDB" id="3683444at2"/>
<dbReference type="eggNOG" id="COG2203">
    <property type="taxonomic scope" value="Bacteria"/>
</dbReference>
<reference evidence="4 5" key="1">
    <citation type="journal article" date="2014" name="BMC Genomics">
        <title>Complete genome sequence of producer of the glycopeptide antibiotic Aculeximycin Kutzneria albida DSM 43870T, a representative of minor genus of Pseudonocardiaceae.</title>
        <authorList>
            <person name="Rebets Y."/>
            <person name="Tokovenko B."/>
            <person name="Lushchyk I."/>
            <person name="Ruckert C."/>
            <person name="Zaburannyi N."/>
            <person name="Bechthold A."/>
            <person name="Kalinowski J."/>
            <person name="Luzhetskyy A."/>
        </authorList>
    </citation>
    <scope>NUCLEOTIDE SEQUENCE [LARGE SCALE GENOMIC DNA]</scope>
    <source>
        <strain evidence="4">DSM 43870</strain>
    </source>
</reference>
<dbReference type="Gene3D" id="1.10.10.10">
    <property type="entry name" value="Winged helix-like DNA-binding domain superfamily/Winged helix DNA-binding domain"/>
    <property type="match status" value="1"/>
</dbReference>
<dbReference type="InterPro" id="IPR012074">
    <property type="entry name" value="GAF_ANTAR"/>
</dbReference>
<dbReference type="HOGENOM" id="CLU_074354_3_0_11"/>
<dbReference type="SMART" id="SM01012">
    <property type="entry name" value="ANTAR"/>
    <property type="match status" value="1"/>
</dbReference>
<dbReference type="Gene3D" id="3.30.450.40">
    <property type="match status" value="1"/>
</dbReference>
<evidence type="ECO:0000256" key="1">
    <source>
        <dbReference type="ARBA" id="ARBA00023015"/>
    </source>
</evidence>
<dbReference type="Pfam" id="PF13185">
    <property type="entry name" value="GAF_2"/>
    <property type="match status" value="1"/>
</dbReference>
<keyword evidence="1" id="KW-0805">Transcription regulation</keyword>
<gene>
    <name evidence="4" type="ORF">KALB_4572</name>
</gene>
<dbReference type="InterPro" id="IPR005561">
    <property type="entry name" value="ANTAR"/>
</dbReference>
<dbReference type="GO" id="GO:0003723">
    <property type="term" value="F:RNA binding"/>
    <property type="evidence" value="ECO:0007669"/>
    <property type="project" value="InterPro"/>
</dbReference>
<evidence type="ECO:0000313" key="4">
    <source>
        <dbReference type="EMBL" id="AHH97934.1"/>
    </source>
</evidence>
<dbReference type="InterPro" id="IPR003018">
    <property type="entry name" value="GAF"/>
</dbReference>
<evidence type="ECO:0000313" key="5">
    <source>
        <dbReference type="Proteomes" id="UP000019225"/>
    </source>
</evidence>
<dbReference type="PIRSF" id="PIRSF036625">
    <property type="entry name" value="GAF_ANTAR"/>
    <property type="match status" value="1"/>
</dbReference>
<dbReference type="PROSITE" id="PS50921">
    <property type="entry name" value="ANTAR"/>
    <property type="match status" value="1"/>
</dbReference>
<keyword evidence="2" id="KW-0804">Transcription</keyword>
<evidence type="ECO:0000256" key="2">
    <source>
        <dbReference type="ARBA" id="ARBA00023163"/>
    </source>
</evidence>
<dbReference type="Pfam" id="PF03861">
    <property type="entry name" value="ANTAR"/>
    <property type="match status" value="1"/>
</dbReference>
<proteinExistence type="predicted"/>
<name>W5WIE3_9PSEU</name>
<sequence>MTALREPRAAPHADLVRTAPEVFSDCVAAITARLAARHDRLSVLDAVITAYGDLLAPAVSGTLIADPRGGYALLSASDDRVRFIELPQIQFDQGPCLDSITGNTLVDSLDLEADRVRWPRFAKAAANEGIRSAYAFPLSLDGRAVGGINLFFTRRTELVGWQLRLGQSLANLATLGLTQERDPRRVERLAEQTMTALNDRVHIGQAIGVLAGDLGLTPEVARHWLYEYSSRTGRSPRELAQALTDGSLAPADLVAQDG</sequence>
<dbReference type="InterPro" id="IPR029016">
    <property type="entry name" value="GAF-like_dom_sf"/>
</dbReference>
<dbReference type="Proteomes" id="UP000019225">
    <property type="component" value="Chromosome"/>
</dbReference>
<evidence type="ECO:0000259" key="3">
    <source>
        <dbReference type="PROSITE" id="PS50921"/>
    </source>
</evidence>
<dbReference type="STRING" id="1449976.KALB_4572"/>